<dbReference type="SMR" id="A2FHJ0"/>
<organism evidence="1 2">
    <name type="scientific">Trichomonas vaginalis (strain ATCC PRA-98 / G3)</name>
    <dbReference type="NCBI Taxonomy" id="412133"/>
    <lineage>
        <taxon>Eukaryota</taxon>
        <taxon>Metamonada</taxon>
        <taxon>Parabasalia</taxon>
        <taxon>Trichomonadida</taxon>
        <taxon>Trichomonadidae</taxon>
        <taxon>Trichomonas</taxon>
    </lineage>
</organism>
<dbReference type="RefSeq" id="XP_001308555.1">
    <property type="nucleotide sequence ID" value="XM_001308554.1"/>
</dbReference>
<dbReference type="VEuPathDB" id="TrichDB:TVAGG3_0954350"/>
<sequence>MTLSPEESQKILTQKLEMLKDKKNDRNMQFLQNLSISLETSPKIDDPNYDRGREAAFQKATIEGVYKAKEIMDELNIQYIRQEKPAQPQEEKKAEQ</sequence>
<evidence type="ECO:0000313" key="1">
    <source>
        <dbReference type="EMBL" id="EAX95625.1"/>
    </source>
</evidence>
<dbReference type="VEuPathDB" id="TrichDB:TVAG_047230"/>
<keyword evidence="2" id="KW-1185">Reference proteome</keyword>
<dbReference type="EMBL" id="DS113796">
    <property type="protein sequence ID" value="EAX95625.1"/>
    <property type="molecule type" value="Genomic_DNA"/>
</dbReference>
<dbReference type="AlphaFoldDB" id="A2FHJ0"/>
<protein>
    <submittedName>
        <fullName evidence="1">Uncharacterized protein</fullName>
    </submittedName>
</protein>
<reference evidence="1" key="2">
    <citation type="journal article" date="2007" name="Science">
        <title>Draft genome sequence of the sexually transmitted pathogen Trichomonas vaginalis.</title>
        <authorList>
            <person name="Carlton J.M."/>
            <person name="Hirt R.P."/>
            <person name="Silva J.C."/>
            <person name="Delcher A.L."/>
            <person name="Schatz M."/>
            <person name="Zhao Q."/>
            <person name="Wortman J.R."/>
            <person name="Bidwell S.L."/>
            <person name="Alsmark U.C.M."/>
            <person name="Besteiro S."/>
            <person name="Sicheritz-Ponten T."/>
            <person name="Noel C.J."/>
            <person name="Dacks J.B."/>
            <person name="Foster P.G."/>
            <person name="Simillion C."/>
            <person name="Van de Peer Y."/>
            <person name="Miranda-Saavedra D."/>
            <person name="Barton G.J."/>
            <person name="Westrop G.D."/>
            <person name="Mueller S."/>
            <person name="Dessi D."/>
            <person name="Fiori P.L."/>
            <person name="Ren Q."/>
            <person name="Paulsen I."/>
            <person name="Zhang H."/>
            <person name="Bastida-Corcuera F.D."/>
            <person name="Simoes-Barbosa A."/>
            <person name="Brown M.T."/>
            <person name="Hayes R.D."/>
            <person name="Mukherjee M."/>
            <person name="Okumura C.Y."/>
            <person name="Schneider R."/>
            <person name="Smith A.J."/>
            <person name="Vanacova S."/>
            <person name="Villalvazo M."/>
            <person name="Haas B.J."/>
            <person name="Pertea M."/>
            <person name="Feldblyum T.V."/>
            <person name="Utterback T.R."/>
            <person name="Shu C.L."/>
            <person name="Osoegawa K."/>
            <person name="de Jong P.J."/>
            <person name="Hrdy I."/>
            <person name="Horvathova L."/>
            <person name="Zubacova Z."/>
            <person name="Dolezal P."/>
            <person name="Malik S.B."/>
            <person name="Logsdon J.M. Jr."/>
            <person name="Henze K."/>
            <person name="Gupta A."/>
            <person name="Wang C.C."/>
            <person name="Dunne R.L."/>
            <person name="Upcroft J.A."/>
            <person name="Upcroft P."/>
            <person name="White O."/>
            <person name="Salzberg S.L."/>
            <person name="Tang P."/>
            <person name="Chiu C.-H."/>
            <person name="Lee Y.-S."/>
            <person name="Embley T.M."/>
            <person name="Coombs G.H."/>
            <person name="Mottram J.C."/>
            <person name="Tachezy J."/>
            <person name="Fraser-Liggett C.M."/>
            <person name="Johnson P.J."/>
        </authorList>
    </citation>
    <scope>NUCLEOTIDE SEQUENCE [LARGE SCALE GENOMIC DNA]</scope>
    <source>
        <strain evidence="1">G3</strain>
    </source>
</reference>
<reference evidence="1" key="1">
    <citation type="submission" date="2006-10" db="EMBL/GenBank/DDBJ databases">
        <authorList>
            <person name="Amadeo P."/>
            <person name="Zhao Q."/>
            <person name="Wortman J."/>
            <person name="Fraser-Liggett C."/>
            <person name="Carlton J."/>
        </authorList>
    </citation>
    <scope>NUCLEOTIDE SEQUENCE</scope>
    <source>
        <strain evidence="1">G3</strain>
    </source>
</reference>
<dbReference type="OrthoDB" id="443772at2759"/>
<gene>
    <name evidence="1" type="ORF">TVAG_047230</name>
</gene>
<evidence type="ECO:0000313" key="2">
    <source>
        <dbReference type="Proteomes" id="UP000001542"/>
    </source>
</evidence>
<dbReference type="KEGG" id="tva:4753380"/>
<accession>A2FHJ0</accession>
<proteinExistence type="predicted"/>
<name>A2FHJ0_TRIV3</name>
<dbReference type="InParanoid" id="A2FHJ0"/>
<dbReference type="Proteomes" id="UP000001542">
    <property type="component" value="Unassembled WGS sequence"/>
</dbReference>